<reference evidence="2" key="1">
    <citation type="journal article" date="2019" name="Int. J. Syst. Evol. Microbiol.">
        <title>The Global Catalogue of Microorganisms (GCM) 10K type strain sequencing project: providing services to taxonomists for standard genome sequencing and annotation.</title>
        <authorList>
            <consortium name="The Broad Institute Genomics Platform"/>
            <consortium name="The Broad Institute Genome Sequencing Center for Infectious Disease"/>
            <person name="Wu L."/>
            <person name="Ma J."/>
        </authorList>
    </citation>
    <scope>NUCLEOTIDE SEQUENCE [LARGE SCALE GENOMIC DNA]</scope>
    <source>
        <strain evidence="2">JCM 4738</strain>
    </source>
</reference>
<dbReference type="RefSeq" id="WP_157294723.1">
    <property type="nucleotide sequence ID" value="NZ_JBHTCT010000037.1"/>
</dbReference>
<dbReference type="Proteomes" id="UP001596483">
    <property type="component" value="Unassembled WGS sequence"/>
</dbReference>
<gene>
    <name evidence="1" type="ORF">ACFQQH_15070</name>
</gene>
<dbReference type="EMBL" id="JBHTCT010000037">
    <property type="protein sequence ID" value="MFC7366448.1"/>
    <property type="molecule type" value="Genomic_DNA"/>
</dbReference>
<proteinExistence type="predicted"/>
<sequence>MDAAYLEAFTDRRFEHFSRGGPSPDPDLIGNAVRSGIPSRAEPHAERLMRSVYEYTEKIRRVDLASRYPLHPLVPGARNMKTAKILVMTGGRTHAYDPFRDRVMDIGPAVNEEGRIVLMTDDRRLQLYYGKFSRMLSALNAGHALFNLEFALRQAGCGYRYAPAWSSAETHHLSGVHIRPRAVLRIDPVEDMDRGRLTAVPDAWLSSVSGWHFAKRTADQRGEGDVFFHRTLAQDPLSRWVELAGPVLEKAGIRLLVAVNDVAGLEQGYYRLEGSRLVWAGPFQGEREDQRLLTEYHEFSNFHGFNFWVFMAFSKKRAGEDSEPLFMEMGRLMQFISVFMAGENCAVRCLKNYDDAYVRSKTGLPDDMAIGYSAIVFPDRNQAMSVRIPEGC</sequence>
<comment type="caution">
    <text evidence="1">The sequence shown here is derived from an EMBL/GenBank/DDBJ whole genome shotgun (WGS) entry which is preliminary data.</text>
</comment>
<accession>A0ABW2NM90</accession>
<keyword evidence="2" id="KW-1185">Reference proteome</keyword>
<evidence type="ECO:0000313" key="2">
    <source>
        <dbReference type="Proteomes" id="UP001596483"/>
    </source>
</evidence>
<organism evidence="1 2">
    <name type="scientific">Bhargavaea changchunensis</name>
    <dbReference type="NCBI Taxonomy" id="2134037"/>
    <lineage>
        <taxon>Bacteria</taxon>
        <taxon>Bacillati</taxon>
        <taxon>Bacillota</taxon>
        <taxon>Bacilli</taxon>
        <taxon>Bacillales</taxon>
        <taxon>Caryophanaceae</taxon>
        <taxon>Bhargavaea</taxon>
    </lineage>
</organism>
<name>A0ABW2NM90_9BACL</name>
<protein>
    <submittedName>
        <fullName evidence="1">Uncharacterized protein</fullName>
    </submittedName>
</protein>
<evidence type="ECO:0000313" key="1">
    <source>
        <dbReference type="EMBL" id="MFC7366448.1"/>
    </source>
</evidence>